<evidence type="ECO:0000313" key="1">
    <source>
        <dbReference type="EMBL" id="WPK10870.1"/>
    </source>
</evidence>
<protein>
    <submittedName>
        <fullName evidence="1">Uncharacterized protein</fullName>
    </submittedName>
</protein>
<evidence type="ECO:0000313" key="2">
    <source>
        <dbReference type="Proteomes" id="UP001322664"/>
    </source>
</evidence>
<dbReference type="EMBL" id="CP137624">
    <property type="protein sequence ID" value="WPK10870.1"/>
    <property type="molecule type" value="Genomic_DNA"/>
</dbReference>
<organism evidence="1 2">
    <name type="scientific">Lysinibacillus louembei</name>
    <dbReference type="NCBI Taxonomy" id="1470088"/>
    <lineage>
        <taxon>Bacteria</taxon>
        <taxon>Bacillati</taxon>
        <taxon>Bacillota</taxon>
        <taxon>Bacilli</taxon>
        <taxon>Bacillales</taxon>
        <taxon>Bacillaceae</taxon>
        <taxon>Lysinibacillus</taxon>
    </lineage>
</organism>
<gene>
    <name evidence="1" type="ORF">R6U77_13370</name>
</gene>
<proteinExistence type="predicted"/>
<keyword evidence="2" id="KW-1185">Reference proteome</keyword>
<dbReference type="Proteomes" id="UP001322664">
    <property type="component" value="Chromosome"/>
</dbReference>
<accession>A0ABZ0RTN3</accession>
<dbReference type="RefSeq" id="WP_319836005.1">
    <property type="nucleotide sequence ID" value="NZ_CP137624.1"/>
</dbReference>
<reference evidence="1 2" key="1">
    <citation type="submission" date="2023-09" db="EMBL/GenBank/DDBJ databases">
        <authorList>
            <person name="Page C.A."/>
            <person name="Perez-Diaz I.M."/>
        </authorList>
    </citation>
    <scope>NUCLEOTIDE SEQUENCE [LARGE SCALE GENOMIC DNA]</scope>
    <source>
        <strain evidence="1 2">Ll15</strain>
    </source>
</reference>
<name>A0ABZ0RTN3_9BACI</name>
<sequence>MSVRGESRTTEIHLNSEYIIDRDKNSFQTDEKGTIKGFIWYKYSTTDENQLAVFAFLENDATPVKIEMDGTVAPYHMIDIPNEGGKKVPFTITNLPHGNHILYIISEKVLHNTISDPLEIYDTQRTVARNFLSIKVHNEQTETSTIPNNYAAVEKIQDLKNETSVIMQMYEDADLTKEVDTINSMDDYFLTIENQYDFEMKAHLKLISDYETLELQQILIPANAKVIVPTNFQAFQIDKSARIIMVAAPSEKLAISYALRVVKTTKRFPIENKR</sequence>